<dbReference type="InterPro" id="IPR052895">
    <property type="entry name" value="HetReg/Transcr_Mod"/>
</dbReference>
<dbReference type="Proteomes" id="UP000235786">
    <property type="component" value="Unassembled WGS sequence"/>
</dbReference>
<proteinExistence type="predicted"/>
<dbReference type="AlphaFoldDB" id="A0A2J6RSF1"/>
<sequence>ITVSGCPFHITATLETALRHSRVAGRVIRIWADALCINKADISERNQQVSQMGSIYSLAHHTVIYLGDSTEETDNIFNELAAFGKKGGVVIARTGATADQRSKCRHMADGLKILILQKPWFYRVWVFQELLLSRD</sequence>
<dbReference type="Pfam" id="PF06985">
    <property type="entry name" value="HET"/>
    <property type="match status" value="1"/>
</dbReference>
<feature type="domain" description="Heterokaryon incompatibility" evidence="1">
    <location>
        <begin position="2"/>
        <end position="129"/>
    </location>
</feature>
<dbReference type="EMBL" id="KZ613944">
    <property type="protein sequence ID" value="PMD41393.1"/>
    <property type="molecule type" value="Genomic_DNA"/>
</dbReference>
<reference evidence="2 3" key="1">
    <citation type="submission" date="2016-04" db="EMBL/GenBank/DDBJ databases">
        <title>A degradative enzymes factory behind the ericoid mycorrhizal symbiosis.</title>
        <authorList>
            <consortium name="DOE Joint Genome Institute"/>
            <person name="Martino E."/>
            <person name="Morin E."/>
            <person name="Grelet G."/>
            <person name="Kuo A."/>
            <person name="Kohler A."/>
            <person name="Daghino S."/>
            <person name="Barry K."/>
            <person name="Choi C."/>
            <person name="Cichocki N."/>
            <person name="Clum A."/>
            <person name="Copeland A."/>
            <person name="Hainaut M."/>
            <person name="Haridas S."/>
            <person name="Labutti K."/>
            <person name="Lindquist E."/>
            <person name="Lipzen A."/>
            <person name="Khouja H.-R."/>
            <person name="Murat C."/>
            <person name="Ohm R."/>
            <person name="Olson A."/>
            <person name="Spatafora J."/>
            <person name="Veneault-Fourrey C."/>
            <person name="Henrissat B."/>
            <person name="Grigoriev I."/>
            <person name="Martin F."/>
            <person name="Perotto S."/>
        </authorList>
    </citation>
    <scope>NUCLEOTIDE SEQUENCE [LARGE SCALE GENOMIC DNA]</scope>
    <source>
        <strain evidence="2 3">F</strain>
    </source>
</reference>
<dbReference type="PANTHER" id="PTHR24148:SF73">
    <property type="entry name" value="HET DOMAIN PROTEIN (AFU_ORTHOLOGUE AFUA_8G01020)"/>
    <property type="match status" value="1"/>
</dbReference>
<keyword evidence="3" id="KW-1185">Reference proteome</keyword>
<dbReference type="STRING" id="1149755.A0A2J6RSF1"/>
<gene>
    <name evidence="2" type="ORF">L207DRAFT_388501</name>
</gene>
<dbReference type="InterPro" id="IPR010730">
    <property type="entry name" value="HET"/>
</dbReference>
<evidence type="ECO:0000313" key="2">
    <source>
        <dbReference type="EMBL" id="PMD41393.1"/>
    </source>
</evidence>
<organism evidence="2 3">
    <name type="scientific">Hyaloscypha variabilis (strain UAMH 11265 / GT02V1 / F)</name>
    <name type="common">Meliniomyces variabilis</name>
    <dbReference type="NCBI Taxonomy" id="1149755"/>
    <lineage>
        <taxon>Eukaryota</taxon>
        <taxon>Fungi</taxon>
        <taxon>Dikarya</taxon>
        <taxon>Ascomycota</taxon>
        <taxon>Pezizomycotina</taxon>
        <taxon>Leotiomycetes</taxon>
        <taxon>Helotiales</taxon>
        <taxon>Hyaloscyphaceae</taxon>
        <taxon>Hyaloscypha</taxon>
        <taxon>Hyaloscypha variabilis</taxon>
    </lineage>
</organism>
<feature type="non-terminal residue" evidence="2">
    <location>
        <position position="1"/>
    </location>
</feature>
<dbReference type="OrthoDB" id="2157530at2759"/>
<name>A0A2J6RSF1_HYAVF</name>
<dbReference type="PANTHER" id="PTHR24148">
    <property type="entry name" value="ANKYRIN REPEAT DOMAIN-CONTAINING PROTEIN 39 HOMOLOG-RELATED"/>
    <property type="match status" value="1"/>
</dbReference>
<protein>
    <recommendedName>
        <fullName evidence="1">Heterokaryon incompatibility domain-containing protein</fullName>
    </recommendedName>
</protein>
<feature type="non-terminal residue" evidence="2">
    <location>
        <position position="135"/>
    </location>
</feature>
<evidence type="ECO:0000259" key="1">
    <source>
        <dbReference type="Pfam" id="PF06985"/>
    </source>
</evidence>
<evidence type="ECO:0000313" key="3">
    <source>
        <dbReference type="Proteomes" id="UP000235786"/>
    </source>
</evidence>
<accession>A0A2J6RSF1</accession>